<evidence type="ECO:0000313" key="16">
    <source>
        <dbReference type="EMBL" id="EKF38228.1"/>
    </source>
</evidence>
<sequence length="404" mass="46549">MRAAIFFCALLGLATLSAVHGTVYFHEEFKSMDHWATSKHRDDFGKVEISAGKFYADAEKSKGLRLTEDARFYALSTAFPTPITNEKKSLVISFSVKHEQDLKCGGGYIKLLPSMDPEKFHGETKYWLMFGPDRCGSQNRVHIILHYNGENREWSKRIRFPEDKLTHVYTLHIAADNSYEFFLDGESKAKGEIDDDWGLLPPREIVDETDKKPEDWVDEETMDDPEDKKPDDWDNEPEMIPDADAKKPDDWDDAEDGPWESPMIPNPKSKGTWKPRQIPNPAYKGVWEPRKIPNPDFVDDTELYKVPEPLTHVGIDVWQVESGSIFKDIVIGDDLKEVLDLVEKTYGSLKKAEADALKVMEDLEKEKKKKEEEEEKEKEKEKEEEEDKDEEEAEEKGDGDKEDL</sequence>
<dbReference type="Pfam" id="PF00262">
    <property type="entry name" value="Calreticulin"/>
    <property type="match status" value="2"/>
</dbReference>
<dbReference type="GO" id="GO:0030246">
    <property type="term" value="F:carbohydrate binding"/>
    <property type="evidence" value="ECO:0007669"/>
    <property type="project" value="UniProtKB-KW"/>
</dbReference>
<evidence type="ECO:0000256" key="4">
    <source>
        <dbReference type="ARBA" id="ARBA00022729"/>
    </source>
</evidence>
<dbReference type="GO" id="GO:0006457">
    <property type="term" value="P:protein folding"/>
    <property type="evidence" value="ECO:0007669"/>
    <property type="project" value="InterPro"/>
</dbReference>
<feature type="compositionally biased region" description="Basic and acidic residues" evidence="15">
    <location>
        <begin position="365"/>
        <end position="381"/>
    </location>
</feature>
<keyword evidence="4 14" id="KW-0732">Signal</keyword>
<dbReference type="GO" id="GO:0005509">
    <property type="term" value="F:calcium ion binding"/>
    <property type="evidence" value="ECO:0007669"/>
    <property type="project" value="InterPro"/>
</dbReference>
<feature type="compositionally biased region" description="Acidic residues" evidence="15">
    <location>
        <begin position="216"/>
        <end position="225"/>
    </location>
</feature>
<evidence type="ECO:0000256" key="6">
    <source>
        <dbReference type="ARBA" id="ARBA00022737"/>
    </source>
</evidence>
<name>K2MSG3_TRYCR</name>
<feature type="signal peptide" evidence="14">
    <location>
        <begin position="1"/>
        <end position="21"/>
    </location>
</feature>
<keyword evidence="10 11" id="KW-0143">Chaperone</keyword>
<evidence type="ECO:0000256" key="2">
    <source>
        <dbReference type="ARBA" id="ARBA00010983"/>
    </source>
</evidence>
<dbReference type="InterPro" id="IPR001580">
    <property type="entry name" value="Calret/calnex"/>
</dbReference>
<dbReference type="PRINTS" id="PR00626">
    <property type="entry name" value="CALRETICULIN"/>
</dbReference>
<feature type="region of interest" description="Disordered" evidence="15">
    <location>
        <begin position="365"/>
        <end position="404"/>
    </location>
</feature>
<keyword evidence="17" id="KW-1185">Reference proteome</keyword>
<dbReference type="InterPro" id="IPR009033">
    <property type="entry name" value="Calreticulin/calnexin_P_dom_sf"/>
</dbReference>
<dbReference type="EMBL" id="AHKC01006729">
    <property type="protein sequence ID" value="EKF38228.1"/>
    <property type="molecule type" value="Genomic_DNA"/>
</dbReference>
<feature type="disulfide bond" evidence="13">
    <location>
        <begin position="104"/>
        <end position="135"/>
    </location>
</feature>
<keyword evidence="3" id="KW-0479">Metal-binding</keyword>
<keyword evidence="5" id="KW-0430">Lectin</keyword>
<dbReference type="GO" id="GO:0005788">
    <property type="term" value="C:endoplasmic reticulum lumen"/>
    <property type="evidence" value="ECO:0007669"/>
    <property type="project" value="UniProtKB-SubCell"/>
</dbReference>
<feature type="binding site" evidence="12">
    <location>
        <position position="108"/>
    </location>
    <ligand>
        <name>an alpha-D-glucoside</name>
        <dbReference type="ChEBI" id="CHEBI:22390"/>
    </ligand>
</feature>
<dbReference type="PIRSF" id="PIRSF002356">
    <property type="entry name" value="Calreticulin"/>
    <property type="match status" value="1"/>
</dbReference>
<feature type="binding site" evidence="12">
    <location>
        <position position="133"/>
    </location>
    <ligand>
        <name>an alpha-D-glucoside</name>
        <dbReference type="ChEBI" id="CHEBI:22390"/>
    </ligand>
</feature>
<dbReference type="PROSITE" id="PS00805">
    <property type="entry name" value="CALRETICULIN_REPEAT"/>
    <property type="match status" value="1"/>
</dbReference>
<evidence type="ECO:0000256" key="14">
    <source>
        <dbReference type="RuleBase" id="RU362126"/>
    </source>
</evidence>
<dbReference type="FunFam" id="2.10.250.10:FF:000002">
    <property type="entry name" value="Calreticulin"/>
    <property type="match status" value="1"/>
</dbReference>
<dbReference type="SUPFAM" id="SSF63887">
    <property type="entry name" value="P-domain of calnexin/calreticulin"/>
    <property type="match status" value="1"/>
</dbReference>
<feature type="chain" id="PRO_5003864678" description="Calreticulin" evidence="14">
    <location>
        <begin position="22"/>
        <end position="404"/>
    </location>
</feature>
<dbReference type="PROSITE" id="PS00803">
    <property type="entry name" value="CALRETICULIN_1"/>
    <property type="match status" value="1"/>
</dbReference>
<feature type="binding site" evidence="12">
    <location>
        <position position="316"/>
    </location>
    <ligand>
        <name>an alpha-D-glucoside</name>
        <dbReference type="ChEBI" id="CHEBI:22390"/>
    </ligand>
</feature>
<organism evidence="16 17">
    <name type="scientific">Trypanosoma cruzi marinkellei</name>
    <dbReference type="NCBI Taxonomy" id="85056"/>
    <lineage>
        <taxon>Eukaryota</taxon>
        <taxon>Discoba</taxon>
        <taxon>Euglenozoa</taxon>
        <taxon>Kinetoplastea</taxon>
        <taxon>Metakinetoplastina</taxon>
        <taxon>Trypanosomatida</taxon>
        <taxon>Trypanosomatidae</taxon>
        <taxon>Trypanosoma</taxon>
        <taxon>Schizotrypanum</taxon>
    </lineage>
</organism>
<keyword evidence="13" id="KW-1015">Disulfide bond</keyword>
<dbReference type="InterPro" id="IPR009169">
    <property type="entry name" value="Calreticulin"/>
</dbReference>
<comment type="caution">
    <text evidence="16">The sequence shown here is derived from an EMBL/GenBank/DDBJ whole genome shotgun (WGS) entry which is preliminary data.</text>
</comment>
<dbReference type="GO" id="GO:0051082">
    <property type="term" value="F:unfolded protein binding"/>
    <property type="evidence" value="ECO:0007669"/>
    <property type="project" value="InterPro"/>
</dbReference>
<proteinExistence type="inferred from homology"/>
<dbReference type="InterPro" id="IPR013320">
    <property type="entry name" value="ConA-like_dom_sf"/>
</dbReference>
<evidence type="ECO:0000256" key="8">
    <source>
        <dbReference type="ARBA" id="ARBA00022833"/>
    </source>
</evidence>
<evidence type="ECO:0000256" key="13">
    <source>
        <dbReference type="PIRSR" id="PIRSR002356-3"/>
    </source>
</evidence>
<dbReference type="Gene3D" id="2.10.250.10">
    <property type="entry name" value="Calreticulin/calnexin, P domain"/>
    <property type="match status" value="1"/>
</dbReference>
<keyword evidence="6" id="KW-0677">Repeat</keyword>
<protein>
    <recommendedName>
        <fullName evidence="11">Calreticulin</fullName>
    </recommendedName>
</protein>
<evidence type="ECO:0000256" key="7">
    <source>
        <dbReference type="ARBA" id="ARBA00022824"/>
    </source>
</evidence>
<accession>K2MSG3</accession>
<dbReference type="PANTHER" id="PTHR11073">
    <property type="entry name" value="CALRETICULIN AND CALNEXIN"/>
    <property type="match status" value="1"/>
</dbReference>
<feature type="compositionally biased region" description="Acidic residues" evidence="15">
    <location>
        <begin position="382"/>
        <end position="395"/>
    </location>
</feature>
<evidence type="ECO:0000256" key="3">
    <source>
        <dbReference type="ARBA" id="ARBA00022723"/>
    </source>
</evidence>
<feature type="region of interest" description="Disordered" evidence="15">
    <location>
        <begin position="193"/>
        <end position="292"/>
    </location>
</feature>
<dbReference type="GO" id="GO:0005789">
    <property type="term" value="C:endoplasmic reticulum membrane"/>
    <property type="evidence" value="ECO:0007669"/>
    <property type="project" value="TreeGrafter"/>
</dbReference>
<keyword evidence="7 11" id="KW-0256">Endoplasmic reticulum</keyword>
<dbReference type="InterPro" id="IPR018124">
    <property type="entry name" value="Calret/calnex_CS"/>
</dbReference>
<evidence type="ECO:0000256" key="11">
    <source>
        <dbReference type="PIRNR" id="PIRNR002356"/>
    </source>
</evidence>
<evidence type="ECO:0000256" key="10">
    <source>
        <dbReference type="ARBA" id="ARBA00023186"/>
    </source>
</evidence>
<comment type="subcellular location">
    <subcellularLocation>
        <location evidence="1 11">Endoplasmic reticulum lumen</location>
    </subcellularLocation>
</comment>
<dbReference type="Proteomes" id="UP000007350">
    <property type="component" value="Unassembled WGS sequence"/>
</dbReference>
<feature type="binding site" evidence="12">
    <location>
        <position position="126"/>
    </location>
    <ligand>
        <name>an alpha-D-glucoside</name>
        <dbReference type="ChEBI" id="CHEBI:22390"/>
    </ligand>
</feature>
<dbReference type="SUPFAM" id="SSF49899">
    <property type="entry name" value="Concanavalin A-like lectins/glucanases"/>
    <property type="match status" value="1"/>
</dbReference>
<evidence type="ECO:0000256" key="15">
    <source>
        <dbReference type="SAM" id="MobiDB-lite"/>
    </source>
</evidence>
<evidence type="ECO:0000256" key="9">
    <source>
        <dbReference type="ARBA" id="ARBA00022837"/>
    </source>
</evidence>
<comment type="similarity">
    <text evidence="2 11 14">Belongs to the calreticulin family.</text>
</comment>
<dbReference type="OrthoDB" id="1938156at2759"/>
<dbReference type="PANTHER" id="PTHR11073:SF2">
    <property type="entry name" value="CALRETICULIN"/>
    <property type="match status" value="1"/>
</dbReference>
<evidence type="ECO:0000256" key="12">
    <source>
        <dbReference type="PIRSR" id="PIRSR002356-1"/>
    </source>
</evidence>
<reference evidence="16 17" key="1">
    <citation type="journal article" date="2012" name="BMC Genomics">
        <title>Comparative genomic analysis of human infective Trypanosoma cruzi lineages with the bat-restricted subspecies T. cruzi marinkellei.</title>
        <authorList>
            <person name="Franzen O."/>
            <person name="Talavera-Lopez C."/>
            <person name="Ochaya S."/>
            <person name="Butler C.E."/>
            <person name="Messenger L.A."/>
            <person name="Lewis M.D."/>
            <person name="Llewellyn M.S."/>
            <person name="Marinkelle C.J."/>
            <person name="Tyler K.M."/>
            <person name="Miles M.A."/>
            <person name="Andersson B."/>
        </authorList>
    </citation>
    <scope>NUCLEOTIDE SEQUENCE [LARGE SCALE GENOMIC DNA]</scope>
    <source>
        <strain evidence="16 17">B7</strain>
    </source>
</reference>
<dbReference type="GO" id="GO:0036503">
    <property type="term" value="P:ERAD pathway"/>
    <property type="evidence" value="ECO:0007669"/>
    <property type="project" value="TreeGrafter"/>
</dbReference>
<dbReference type="Gene3D" id="2.60.120.200">
    <property type="match status" value="1"/>
</dbReference>
<keyword evidence="9" id="KW-0106">Calcium</keyword>
<feature type="binding site" evidence="12">
    <location>
        <position position="110"/>
    </location>
    <ligand>
        <name>an alpha-D-glucoside</name>
        <dbReference type="ChEBI" id="CHEBI:22390"/>
    </ligand>
</feature>
<evidence type="ECO:0000313" key="17">
    <source>
        <dbReference type="Proteomes" id="UP000007350"/>
    </source>
</evidence>
<evidence type="ECO:0000256" key="1">
    <source>
        <dbReference type="ARBA" id="ARBA00004319"/>
    </source>
</evidence>
<gene>
    <name evidence="16" type="ORF">MOQ_001565</name>
</gene>
<dbReference type="PROSITE" id="PS00804">
    <property type="entry name" value="CALRETICULIN_2"/>
    <property type="match status" value="1"/>
</dbReference>
<keyword evidence="8" id="KW-0862">Zinc</keyword>
<evidence type="ECO:0000256" key="5">
    <source>
        <dbReference type="ARBA" id="ARBA00022734"/>
    </source>
</evidence>
<dbReference type="AlphaFoldDB" id="K2MSG3"/>
<feature type="compositionally biased region" description="Basic and acidic residues" evidence="15">
    <location>
        <begin position="204"/>
        <end position="215"/>
    </location>
</feature>